<dbReference type="RefSeq" id="WP_281928260.1">
    <property type="nucleotide sequence ID" value="NZ_AP027142.1"/>
</dbReference>
<evidence type="ECO:0000256" key="1">
    <source>
        <dbReference type="ARBA" id="ARBA00004651"/>
    </source>
</evidence>
<evidence type="ECO:0000256" key="7">
    <source>
        <dbReference type="SAM" id="MobiDB-lite"/>
    </source>
</evidence>
<feature type="transmembrane region" description="Helical" evidence="8">
    <location>
        <begin position="30"/>
        <end position="50"/>
    </location>
</feature>
<gene>
    <name evidence="10" type="ORF">SS37A_24930</name>
</gene>
<feature type="domain" description="Polysaccharide chain length determinant N-terminal" evidence="9">
    <location>
        <begin position="15"/>
        <end position="108"/>
    </location>
</feature>
<evidence type="ECO:0000256" key="5">
    <source>
        <dbReference type="ARBA" id="ARBA00023136"/>
    </source>
</evidence>
<accession>A0ABN6VGY9</accession>
<organism evidence="10 11">
    <name type="scientific">Methylocystis iwaonis</name>
    <dbReference type="NCBI Taxonomy" id="2885079"/>
    <lineage>
        <taxon>Bacteria</taxon>
        <taxon>Pseudomonadati</taxon>
        <taxon>Pseudomonadota</taxon>
        <taxon>Alphaproteobacteria</taxon>
        <taxon>Hyphomicrobiales</taxon>
        <taxon>Methylocystaceae</taxon>
        <taxon>Methylocystis</taxon>
    </lineage>
</organism>
<evidence type="ECO:0000256" key="8">
    <source>
        <dbReference type="SAM" id="Phobius"/>
    </source>
</evidence>
<dbReference type="InterPro" id="IPR027417">
    <property type="entry name" value="P-loop_NTPase"/>
</dbReference>
<keyword evidence="3 8" id="KW-0812">Transmembrane</keyword>
<dbReference type="Proteomes" id="UP001317629">
    <property type="component" value="Chromosome"/>
</dbReference>
<evidence type="ECO:0000313" key="11">
    <source>
        <dbReference type="Proteomes" id="UP001317629"/>
    </source>
</evidence>
<evidence type="ECO:0000313" key="10">
    <source>
        <dbReference type="EMBL" id="BDV34964.1"/>
    </source>
</evidence>
<protein>
    <submittedName>
        <fullName evidence="10">LPS biosynthesis protein</fullName>
    </submittedName>
</protein>
<dbReference type="InterPro" id="IPR003856">
    <property type="entry name" value="LPS_length_determ_N"/>
</dbReference>
<feature type="region of interest" description="Disordered" evidence="7">
    <location>
        <begin position="468"/>
        <end position="502"/>
    </location>
</feature>
<keyword evidence="2" id="KW-1003">Cell membrane</keyword>
<evidence type="ECO:0000259" key="9">
    <source>
        <dbReference type="Pfam" id="PF02706"/>
    </source>
</evidence>
<dbReference type="Pfam" id="PF02706">
    <property type="entry name" value="Wzz"/>
    <property type="match status" value="1"/>
</dbReference>
<keyword evidence="11" id="KW-1185">Reference proteome</keyword>
<evidence type="ECO:0000256" key="3">
    <source>
        <dbReference type="ARBA" id="ARBA00022692"/>
    </source>
</evidence>
<name>A0ABN6VGY9_9HYPH</name>
<evidence type="ECO:0000256" key="6">
    <source>
        <dbReference type="SAM" id="Coils"/>
    </source>
</evidence>
<dbReference type="InterPro" id="IPR050445">
    <property type="entry name" value="Bact_polysacc_biosynth/exp"/>
</dbReference>
<evidence type="ECO:0000256" key="2">
    <source>
        <dbReference type="ARBA" id="ARBA00022475"/>
    </source>
</evidence>
<keyword evidence="5 8" id="KW-0472">Membrane</keyword>
<dbReference type="PANTHER" id="PTHR32309:SF13">
    <property type="entry name" value="FERRIC ENTEROBACTIN TRANSPORT PROTEIN FEPE"/>
    <property type="match status" value="1"/>
</dbReference>
<dbReference type="PANTHER" id="PTHR32309">
    <property type="entry name" value="TYROSINE-PROTEIN KINASE"/>
    <property type="match status" value="1"/>
</dbReference>
<feature type="coiled-coil region" evidence="6">
    <location>
        <begin position="345"/>
        <end position="414"/>
    </location>
</feature>
<sequence length="694" mass="74270">MRSGVPSETEATTGEIDLSGIGRALARKRWWVIGPTLVAFVGAFAFVNLVKPRYTSDAKLLLENQDSFFTRVDKGERVAATEPDAEDVQSQIQLLTSRDLARRVIKQLGLQGNQEFDPLANGVGALTRVMILLGIVRDPTRMSPEDRILEKFGEKLAVLSPTKTRVLSIEFSSRDPDLAARGANAVADAYIEMQQEAKRDLARSAAQSLATLVSDLHTRVAEAEAKVEDYRAKTGLLVGSNNTIISTQQLGELNNQLSVARGAQADAQAKANLLRDMLRQNRIGEIPDVANNEVMRRIFEQRVALRAQLALESRTLLPQHPRIKELNAQLSDLDMQWRAAAERTAHTLENDARIASARVENLTRALEDQKRVAGAAGSEEVKLRDLERGARLLKDQLEAETAKYQEAVARERVKATPADARIIQRALAPQIPSFPKKIPITAFATLAAFILSAGAVVAGELLSGRARMSSRDLAEEDAPETPPPASPAPAGPAPAGGGAASAKAFDAGWRRSDADALRRIESARAVSSCVKVLVTPCEAGGKPIETAIALGRSLARRGRTLLVAADAGVRSLDALVHSPGRTPKGLSDLLTGGADFTEAIHRDIGSRLHVMPGGVAEGAERDDLSLVVAAVAHTYDFVVFAASATQALDLAWHVDLAFVLGGDATAEALRATLAEEGADAHLLEDAASLDELAA</sequence>
<dbReference type="SUPFAM" id="SSF52540">
    <property type="entry name" value="P-loop containing nucleoside triphosphate hydrolases"/>
    <property type="match status" value="1"/>
</dbReference>
<proteinExistence type="predicted"/>
<dbReference type="EMBL" id="AP027142">
    <property type="protein sequence ID" value="BDV34964.1"/>
    <property type="molecule type" value="Genomic_DNA"/>
</dbReference>
<dbReference type="Gene3D" id="3.40.50.300">
    <property type="entry name" value="P-loop containing nucleotide triphosphate hydrolases"/>
    <property type="match status" value="1"/>
</dbReference>
<comment type="subcellular location">
    <subcellularLocation>
        <location evidence="1">Cell membrane</location>
        <topology evidence="1">Multi-pass membrane protein</topology>
    </subcellularLocation>
</comment>
<feature type="compositionally biased region" description="Pro residues" evidence="7">
    <location>
        <begin position="480"/>
        <end position="492"/>
    </location>
</feature>
<feature type="transmembrane region" description="Helical" evidence="8">
    <location>
        <begin position="440"/>
        <end position="462"/>
    </location>
</feature>
<reference evidence="10 11" key="1">
    <citation type="journal article" date="2023" name="Int. J. Syst. Evol. Microbiol.">
        <title>Methylocystis iwaonis sp. nov., a type II methane-oxidizing bacterium from surface soil of a rice paddy field in Japan, and emended description of the genus Methylocystis (ex Whittenbury et al. 1970) Bowman et al. 1993.</title>
        <authorList>
            <person name="Kaise H."/>
            <person name="Sawadogo J.B."/>
            <person name="Alam M.S."/>
            <person name="Ueno C."/>
            <person name="Dianou D."/>
            <person name="Shinjo R."/>
            <person name="Asakawa S."/>
        </authorList>
    </citation>
    <scope>NUCLEOTIDE SEQUENCE [LARGE SCALE GENOMIC DNA]</scope>
    <source>
        <strain evidence="10 11">SS37A-Re</strain>
    </source>
</reference>
<evidence type="ECO:0000256" key="4">
    <source>
        <dbReference type="ARBA" id="ARBA00022989"/>
    </source>
</evidence>
<keyword evidence="4 8" id="KW-1133">Transmembrane helix</keyword>
<keyword evidence="6" id="KW-0175">Coiled coil</keyword>